<gene>
    <name evidence="1" type="ORF">ERS027661_04777</name>
</gene>
<proteinExistence type="predicted"/>
<sequence length="59" mass="6060">MPSANHAVGAVESRPAACSAAGQSARKSMYTVRRMAVGLAPMPAKVVVLKSITCGWSIS</sequence>
<name>A0A655ANV1_MYCTX</name>
<dbReference type="EMBL" id="CNFU01001864">
    <property type="protein sequence ID" value="CKT83649.1"/>
    <property type="molecule type" value="Genomic_DNA"/>
</dbReference>
<reference evidence="1 2" key="1">
    <citation type="submission" date="2015-03" db="EMBL/GenBank/DDBJ databases">
        <authorList>
            <consortium name="Pathogen Informatics"/>
        </authorList>
    </citation>
    <scope>NUCLEOTIDE SEQUENCE [LARGE SCALE GENOMIC DNA]</scope>
    <source>
        <strain evidence="1 2">Bir 187</strain>
    </source>
</reference>
<dbReference type="AlphaFoldDB" id="A0A655ANV1"/>
<dbReference type="Proteomes" id="UP000049023">
    <property type="component" value="Unassembled WGS sequence"/>
</dbReference>
<accession>A0A655ANV1</accession>
<organism evidence="1 2">
    <name type="scientific">Mycobacterium tuberculosis</name>
    <dbReference type="NCBI Taxonomy" id="1773"/>
    <lineage>
        <taxon>Bacteria</taxon>
        <taxon>Bacillati</taxon>
        <taxon>Actinomycetota</taxon>
        <taxon>Actinomycetes</taxon>
        <taxon>Mycobacteriales</taxon>
        <taxon>Mycobacteriaceae</taxon>
        <taxon>Mycobacterium</taxon>
        <taxon>Mycobacterium tuberculosis complex</taxon>
    </lineage>
</organism>
<protein>
    <submittedName>
        <fullName evidence="1">Uncharacterized protein</fullName>
    </submittedName>
</protein>
<evidence type="ECO:0000313" key="1">
    <source>
        <dbReference type="EMBL" id="CKT83649.1"/>
    </source>
</evidence>
<evidence type="ECO:0000313" key="2">
    <source>
        <dbReference type="Proteomes" id="UP000049023"/>
    </source>
</evidence>